<sequence length="63" mass="7118">MLLVHLAFLMHLTHLTHWILRILPITLKIPEANPTLMAGLAPSMRKLAPSFPGKSMQTRVSQF</sequence>
<reference evidence="1" key="1">
    <citation type="submission" date="2020-05" db="EMBL/GenBank/DDBJ databases">
        <authorList>
            <person name="Chiriac C."/>
            <person name="Salcher M."/>
            <person name="Ghai R."/>
            <person name="Kavagutti S V."/>
        </authorList>
    </citation>
    <scope>NUCLEOTIDE SEQUENCE</scope>
</reference>
<organism evidence="1">
    <name type="scientific">freshwater metagenome</name>
    <dbReference type="NCBI Taxonomy" id="449393"/>
    <lineage>
        <taxon>unclassified sequences</taxon>
        <taxon>metagenomes</taxon>
        <taxon>ecological metagenomes</taxon>
    </lineage>
</organism>
<evidence type="ECO:0000313" key="1">
    <source>
        <dbReference type="EMBL" id="CAB4981623.1"/>
    </source>
</evidence>
<proteinExistence type="predicted"/>
<accession>A0A6J7MTB8</accession>
<protein>
    <submittedName>
        <fullName evidence="1">Unannotated protein</fullName>
    </submittedName>
</protein>
<name>A0A6J7MTB8_9ZZZZ</name>
<dbReference type="EMBL" id="CAFBOD010000015">
    <property type="protein sequence ID" value="CAB4981623.1"/>
    <property type="molecule type" value="Genomic_DNA"/>
</dbReference>
<gene>
    <name evidence="1" type="ORF">UFOPK3903_01200</name>
</gene>
<dbReference type="AlphaFoldDB" id="A0A6J7MTB8"/>